<proteinExistence type="predicted"/>
<evidence type="ECO:0000256" key="1">
    <source>
        <dbReference type="SAM" id="Phobius"/>
    </source>
</evidence>
<evidence type="ECO:0000313" key="3">
    <source>
        <dbReference type="Proteomes" id="UP000663881"/>
    </source>
</evidence>
<dbReference type="Proteomes" id="UP000663881">
    <property type="component" value="Unassembled WGS sequence"/>
</dbReference>
<keyword evidence="1" id="KW-0812">Transmembrane</keyword>
<protein>
    <submittedName>
        <fullName evidence="2">Uncharacterized protein</fullName>
    </submittedName>
</protein>
<feature type="transmembrane region" description="Helical" evidence="1">
    <location>
        <begin position="46"/>
        <end position="69"/>
    </location>
</feature>
<keyword evidence="1" id="KW-0472">Membrane</keyword>
<dbReference type="EMBL" id="CAJOAY010007919">
    <property type="protein sequence ID" value="CAF4176106.1"/>
    <property type="molecule type" value="Genomic_DNA"/>
</dbReference>
<gene>
    <name evidence="2" type="ORF">OKA104_LOCUS39625</name>
</gene>
<reference evidence="2" key="1">
    <citation type="submission" date="2021-02" db="EMBL/GenBank/DDBJ databases">
        <authorList>
            <person name="Nowell W R."/>
        </authorList>
    </citation>
    <scope>NUCLEOTIDE SEQUENCE</scope>
</reference>
<organism evidence="2 3">
    <name type="scientific">Adineta steineri</name>
    <dbReference type="NCBI Taxonomy" id="433720"/>
    <lineage>
        <taxon>Eukaryota</taxon>
        <taxon>Metazoa</taxon>
        <taxon>Spiralia</taxon>
        <taxon>Gnathifera</taxon>
        <taxon>Rotifera</taxon>
        <taxon>Eurotatoria</taxon>
        <taxon>Bdelloidea</taxon>
        <taxon>Adinetida</taxon>
        <taxon>Adinetidae</taxon>
        <taxon>Adineta</taxon>
    </lineage>
</organism>
<dbReference type="AlphaFoldDB" id="A0A819ZUP2"/>
<feature type="non-terminal residue" evidence="2">
    <location>
        <position position="74"/>
    </location>
</feature>
<evidence type="ECO:0000313" key="2">
    <source>
        <dbReference type="EMBL" id="CAF4176106.1"/>
    </source>
</evidence>
<accession>A0A819ZUP2</accession>
<comment type="caution">
    <text evidence="2">The sequence shown here is derived from an EMBL/GenBank/DDBJ whole genome shotgun (WGS) entry which is preliminary data.</text>
</comment>
<feature type="transmembrane region" description="Helical" evidence="1">
    <location>
        <begin position="12"/>
        <end position="34"/>
    </location>
</feature>
<sequence>MAFDFNLLYRFWFLIILTTLSILCTGFVLYHLLFDRILRQAMNNHVIIILLILNFLIEAIDIPFILRFYRFPTT</sequence>
<name>A0A819ZUP2_9BILA</name>
<keyword evidence="1" id="KW-1133">Transmembrane helix</keyword>